<evidence type="ECO:0000256" key="4">
    <source>
        <dbReference type="ARBA" id="ARBA00022723"/>
    </source>
</evidence>
<dbReference type="Proteomes" id="UP000282551">
    <property type="component" value="Chromosome"/>
</dbReference>
<dbReference type="InterPro" id="IPR017927">
    <property type="entry name" value="FAD-bd_FR_type"/>
</dbReference>
<evidence type="ECO:0000259" key="8">
    <source>
        <dbReference type="PROSITE" id="PS51085"/>
    </source>
</evidence>
<evidence type="ECO:0000256" key="1">
    <source>
        <dbReference type="ARBA" id="ARBA00001974"/>
    </source>
</evidence>
<keyword evidence="4" id="KW-0479">Metal-binding</keyword>
<evidence type="ECO:0000259" key="9">
    <source>
        <dbReference type="PROSITE" id="PS51384"/>
    </source>
</evidence>
<dbReference type="EMBL" id="LR134355">
    <property type="protein sequence ID" value="VEG49292.1"/>
    <property type="molecule type" value="Genomic_DNA"/>
</dbReference>
<dbReference type="InterPro" id="IPR050415">
    <property type="entry name" value="MRET"/>
</dbReference>
<keyword evidence="2" id="KW-0285">Flavoprotein</keyword>
<dbReference type="PRINTS" id="PR00409">
    <property type="entry name" value="PHDIOXRDTASE"/>
</dbReference>
<protein>
    <submittedName>
        <fullName evidence="10">Ferredoxin</fullName>
        <ecNumber evidence="10">1.-.-.-</ecNumber>
    </submittedName>
</protein>
<evidence type="ECO:0000256" key="6">
    <source>
        <dbReference type="ARBA" id="ARBA00023004"/>
    </source>
</evidence>
<dbReference type="PANTHER" id="PTHR47354">
    <property type="entry name" value="NADH OXIDOREDUCTASE HCR"/>
    <property type="match status" value="1"/>
</dbReference>
<dbReference type="Pfam" id="PF00970">
    <property type="entry name" value="FAD_binding_6"/>
    <property type="match status" value="1"/>
</dbReference>
<keyword evidence="7" id="KW-0411">Iron-sulfur</keyword>
<dbReference type="AlphaFoldDB" id="A0A3S4TNV7"/>
<dbReference type="SUPFAM" id="SSF63380">
    <property type="entry name" value="Riboflavin synthase domain-like"/>
    <property type="match status" value="1"/>
</dbReference>
<dbReference type="InterPro" id="IPR039261">
    <property type="entry name" value="FNR_nucleotide-bd"/>
</dbReference>
<dbReference type="PROSITE" id="PS51384">
    <property type="entry name" value="FAD_FR"/>
    <property type="match status" value="1"/>
</dbReference>
<proteinExistence type="predicted"/>
<keyword evidence="6" id="KW-0408">Iron</keyword>
<dbReference type="Pfam" id="PF00175">
    <property type="entry name" value="NAD_binding_1"/>
    <property type="match status" value="1"/>
</dbReference>
<evidence type="ECO:0000256" key="5">
    <source>
        <dbReference type="ARBA" id="ARBA00023002"/>
    </source>
</evidence>
<dbReference type="GO" id="GO:0046872">
    <property type="term" value="F:metal ion binding"/>
    <property type="evidence" value="ECO:0007669"/>
    <property type="project" value="UniProtKB-KW"/>
</dbReference>
<dbReference type="InterPro" id="IPR036010">
    <property type="entry name" value="2Fe-2S_ferredoxin-like_sf"/>
</dbReference>
<evidence type="ECO:0000313" key="11">
    <source>
        <dbReference type="Proteomes" id="UP000282551"/>
    </source>
</evidence>
<dbReference type="InterPro" id="IPR017938">
    <property type="entry name" value="Riboflavin_synthase-like_b-brl"/>
</dbReference>
<dbReference type="RefSeq" id="WP_126334986.1">
    <property type="nucleotide sequence ID" value="NZ_AP022604.1"/>
</dbReference>
<name>A0A3S4TNV7_MYCCI</name>
<dbReference type="PROSITE" id="PS51085">
    <property type="entry name" value="2FE2S_FER_2"/>
    <property type="match status" value="1"/>
</dbReference>
<accession>A0A3S4TNV7</accession>
<keyword evidence="5 10" id="KW-0560">Oxidoreductase</keyword>
<dbReference type="InterPro" id="IPR001041">
    <property type="entry name" value="2Fe-2S_ferredoxin-type"/>
</dbReference>
<dbReference type="InterPro" id="IPR008333">
    <property type="entry name" value="Cbr1-like_FAD-bd_dom"/>
</dbReference>
<dbReference type="Gene3D" id="2.40.30.10">
    <property type="entry name" value="Translation factors"/>
    <property type="match status" value="1"/>
</dbReference>
<dbReference type="SUPFAM" id="SSF54292">
    <property type="entry name" value="2Fe-2S ferredoxin-like"/>
    <property type="match status" value="1"/>
</dbReference>
<dbReference type="InterPro" id="IPR012675">
    <property type="entry name" value="Beta-grasp_dom_sf"/>
</dbReference>
<evidence type="ECO:0000313" key="10">
    <source>
        <dbReference type="EMBL" id="VEG49292.1"/>
    </source>
</evidence>
<sequence>MGETEMDTTIARREELSDGVVRITLKRGDDRRFPTWLPGAHVDLVLEADLVRQYSLCSDPEDRSTLEVAVLREPCSRGGSAYVHDKLLPGDSVRIRGPRNHFPLIDAAEYLFIAGGIGITPILPMVRGIAQSEKPWRLFYGGRSRTSMPFLADLIDRHGDHVDIRAQDEAGLLDLDTALGAPREGVAIYCCGPEGLLKAVEERCRLWPPGALHVERFAPKVADPAARAASFQLELARSGQTLTVPANRTIVDVMDEAGITVPVSCREGTCGTCETAVLAGAPDHRDSILTEDERAANDVMFVCVSRSNTDVLRIDR</sequence>
<keyword evidence="11" id="KW-1185">Reference proteome</keyword>
<dbReference type="PROSITE" id="PS00197">
    <property type="entry name" value="2FE2S_FER_1"/>
    <property type="match status" value="1"/>
</dbReference>
<dbReference type="PANTHER" id="PTHR47354:SF1">
    <property type="entry name" value="CARNITINE MONOOXYGENASE REDUCTASE SUBUNIT"/>
    <property type="match status" value="1"/>
</dbReference>
<dbReference type="InterPro" id="IPR001433">
    <property type="entry name" value="OxRdtase_FAD/NAD-bd"/>
</dbReference>
<dbReference type="CDD" id="cd06185">
    <property type="entry name" value="PDR_like"/>
    <property type="match status" value="1"/>
</dbReference>
<dbReference type="OrthoDB" id="502624at2"/>
<dbReference type="CDD" id="cd00207">
    <property type="entry name" value="fer2"/>
    <property type="match status" value="1"/>
</dbReference>
<feature type="domain" description="2Fe-2S ferredoxin-type" evidence="8">
    <location>
        <begin position="231"/>
        <end position="316"/>
    </location>
</feature>
<dbReference type="Gene3D" id="3.40.50.80">
    <property type="entry name" value="Nucleotide-binding domain of ferredoxin-NADP reductase (FNR) module"/>
    <property type="match status" value="1"/>
</dbReference>
<dbReference type="Gene3D" id="3.10.20.30">
    <property type="match status" value="1"/>
</dbReference>
<dbReference type="GO" id="GO:0016491">
    <property type="term" value="F:oxidoreductase activity"/>
    <property type="evidence" value="ECO:0007669"/>
    <property type="project" value="UniProtKB-KW"/>
</dbReference>
<organism evidence="10 11">
    <name type="scientific">Mycolicibacterium chitae</name>
    <name type="common">Mycobacterium chitae</name>
    <dbReference type="NCBI Taxonomy" id="1792"/>
    <lineage>
        <taxon>Bacteria</taxon>
        <taxon>Bacillati</taxon>
        <taxon>Actinomycetota</taxon>
        <taxon>Actinomycetes</taxon>
        <taxon>Mycobacteriales</taxon>
        <taxon>Mycobacteriaceae</taxon>
        <taxon>Mycolicibacterium</taxon>
    </lineage>
</organism>
<dbReference type="InterPro" id="IPR006058">
    <property type="entry name" value="2Fe2S_fd_BS"/>
</dbReference>
<dbReference type="EC" id="1.-.-.-" evidence="10"/>
<dbReference type="Pfam" id="PF00111">
    <property type="entry name" value="Fer2"/>
    <property type="match status" value="1"/>
</dbReference>
<evidence type="ECO:0000256" key="3">
    <source>
        <dbReference type="ARBA" id="ARBA00022714"/>
    </source>
</evidence>
<feature type="domain" description="FAD-binding FR-type" evidence="9">
    <location>
        <begin position="3"/>
        <end position="105"/>
    </location>
</feature>
<reference evidence="10 11" key="1">
    <citation type="submission" date="2018-12" db="EMBL/GenBank/DDBJ databases">
        <authorList>
            <consortium name="Pathogen Informatics"/>
        </authorList>
    </citation>
    <scope>NUCLEOTIDE SEQUENCE [LARGE SCALE GENOMIC DNA]</scope>
    <source>
        <strain evidence="10 11">NCTC10485</strain>
    </source>
</reference>
<gene>
    <name evidence="10" type="primary">ophA1_3</name>
    <name evidence="10" type="ORF">NCTC10485_03599</name>
</gene>
<evidence type="ECO:0000256" key="2">
    <source>
        <dbReference type="ARBA" id="ARBA00022630"/>
    </source>
</evidence>
<evidence type="ECO:0000256" key="7">
    <source>
        <dbReference type="ARBA" id="ARBA00023014"/>
    </source>
</evidence>
<dbReference type="SUPFAM" id="SSF52343">
    <property type="entry name" value="Ferredoxin reductase-like, C-terminal NADP-linked domain"/>
    <property type="match status" value="1"/>
</dbReference>
<comment type="cofactor">
    <cofactor evidence="1">
        <name>FAD</name>
        <dbReference type="ChEBI" id="CHEBI:57692"/>
    </cofactor>
</comment>
<keyword evidence="3" id="KW-0001">2Fe-2S</keyword>
<dbReference type="GO" id="GO:0051537">
    <property type="term" value="F:2 iron, 2 sulfur cluster binding"/>
    <property type="evidence" value="ECO:0007669"/>
    <property type="project" value="UniProtKB-KW"/>
</dbReference>